<dbReference type="InterPro" id="IPR050228">
    <property type="entry name" value="Carboxylesterase_BioH"/>
</dbReference>
<dbReference type="Gene3D" id="3.40.50.1820">
    <property type="entry name" value="alpha/beta hydrolase"/>
    <property type="match status" value="1"/>
</dbReference>
<name>A0A562E2Y8_RHORH</name>
<dbReference type="AlphaFoldDB" id="A0A562E2Y8"/>
<dbReference type="InterPro" id="IPR029058">
    <property type="entry name" value="AB_hydrolase_fold"/>
</dbReference>
<keyword evidence="2" id="KW-0378">Hydrolase</keyword>
<dbReference type="Proteomes" id="UP000317573">
    <property type="component" value="Unassembled WGS sequence"/>
</dbReference>
<evidence type="ECO:0000259" key="1">
    <source>
        <dbReference type="Pfam" id="PF12697"/>
    </source>
</evidence>
<gene>
    <name evidence="2" type="ORF">L618_002900000090</name>
</gene>
<dbReference type="Pfam" id="PF12697">
    <property type="entry name" value="Abhydrolase_6"/>
    <property type="match status" value="1"/>
</dbReference>
<dbReference type="GO" id="GO:0016787">
    <property type="term" value="F:hydrolase activity"/>
    <property type="evidence" value="ECO:0007669"/>
    <property type="project" value="UniProtKB-KW"/>
</dbReference>
<dbReference type="SUPFAM" id="SSF53474">
    <property type="entry name" value="alpha/beta-Hydrolases"/>
    <property type="match status" value="1"/>
</dbReference>
<dbReference type="PANTHER" id="PTHR43194">
    <property type="entry name" value="HYDROLASE ALPHA/BETA FOLD FAMILY"/>
    <property type="match status" value="1"/>
</dbReference>
<reference evidence="2 3" key="1">
    <citation type="submission" date="2019-07" db="EMBL/GenBank/DDBJ databases">
        <title>Genome sequencing of lignin-degrading bacterial isolates.</title>
        <authorList>
            <person name="Gladden J."/>
        </authorList>
    </citation>
    <scope>NUCLEOTIDE SEQUENCE [LARGE SCALE GENOMIC DNA]</scope>
    <source>
        <strain evidence="2 3">J45</strain>
    </source>
</reference>
<evidence type="ECO:0000313" key="3">
    <source>
        <dbReference type="Proteomes" id="UP000317573"/>
    </source>
</evidence>
<dbReference type="EMBL" id="VLJT01000027">
    <property type="protein sequence ID" value="TWH16073.1"/>
    <property type="molecule type" value="Genomic_DNA"/>
</dbReference>
<feature type="domain" description="AB hydrolase-1" evidence="1">
    <location>
        <begin position="1"/>
        <end position="239"/>
    </location>
</feature>
<dbReference type="PANTHER" id="PTHR43194:SF5">
    <property type="entry name" value="PIMELOYL-[ACYL-CARRIER PROTEIN] METHYL ESTER ESTERASE"/>
    <property type="match status" value="1"/>
</dbReference>
<evidence type="ECO:0000313" key="2">
    <source>
        <dbReference type="EMBL" id="TWH16073.1"/>
    </source>
</evidence>
<comment type="caution">
    <text evidence="2">The sequence shown here is derived from an EMBL/GenBank/DDBJ whole genome shotgun (WGS) entry which is preliminary data.</text>
</comment>
<proteinExistence type="predicted"/>
<organism evidence="2 3">
    <name type="scientific">Rhodococcus rhodochrous J45</name>
    <dbReference type="NCBI Taxonomy" id="935266"/>
    <lineage>
        <taxon>Bacteria</taxon>
        <taxon>Bacillati</taxon>
        <taxon>Actinomycetota</taxon>
        <taxon>Actinomycetes</taxon>
        <taxon>Mycobacteriales</taxon>
        <taxon>Nocardiaceae</taxon>
        <taxon>Rhodococcus</taxon>
    </lineage>
</organism>
<sequence>MIHGGFHTGSSWTTTPDGRAGWAPRFAALGWEVYVVDWPRTGRSGGSTPESVSLSAADVVDGLLALLDKVGPVMMVGHSIGAALAFKTAECSPSGVRAIAALTPASVESPVVGWDPAPHDQYVVFTEEMARTLFANGDAFPHHAFANYHSSLVPLAPRIFNSSLGLNEDLKIDSSRDPGWGSRIPVLLLTADQDQLIPDVRAMETSEALGVPLTRLAEDWGMSGHGHNVIVELGTEEIARRVDAWLSGCLDNDPA</sequence>
<accession>A0A562E2Y8</accession>
<protein>
    <submittedName>
        <fullName evidence="2">Alpha-beta hydrolase superfamily lysophospholipase</fullName>
    </submittedName>
</protein>
<dbReference type="InterPro" id="IPR000073">
    <property type="entry name" value="AB_hydrolase_1"/>
</dbReference>